<dbReference type="Pfam" id="PF07727">
    <property type="entry name" value="RVT_2"/>
    <property type="match status" value="1"/>
</dbReference>
<sequence>MNDHKPRSKIVLNELEPSSIGDQSTKVVDKFIVPLTFESQTIPIQITIPPKRSWRVVRQPNCYLGIGEAQGVISDDSVDDPLSFKHAMEDSNKKECFKYMNLEMESMYSNLVWELIDLPDGIKPIGCKQIYKKKRRVDGKVETFKKRLVAKGYTQNEGVDFEETFSPVVMFKSIMILLSIASYFDYEILQMDVKTAFLNGNLDKSIYMMQPEGFVFQDQEQKVYKFQRSIYGLKQASRSWNIRCDIAIKTYGFKQNVDKPCVYK</sequence>
<dbReference type="Proteomes" id="UP001064489">
    <property type="component" value="Chromosome 4"/>
</dbReference>
<dbReference type="AlphaFoldDB" id="A0AAD5IZD2"/>
<reference evidence="2" key="1">
    <citation type="journal article" date="2022" name="Plant J.">
        <title>Strategies of tolerance reflected in two North American maple genomes.</title>
        <authorList>
            <person name="McEvoy S.L."/>
            <person name="Sezen U.U."/>
            <person name="Trouern-Trend A."/>
            <person name="McMahon S.M."/>
            <person name="Schaberg P.G."/>
            <person name="Yang J."/>
            <person name="Wegrzyn J.L."/>
            <person name="Swenson N.G."/>
        </authorList>
    </citation>
    <scope>NUCLEOTIDE SEQUENCE</scope>
    <source>
        <strain evidence="2">91603</strain>
    </source>
</reference>
<dbReference type="InterPro" id="IPR013103">
    <property type="entry name" value="RVT_2"/>
</dbReference>
<reference evidence="2" key="2">
    <citation type="submission" date="2023-02" db="EMBL/GenBank/DDBJ databases">
        <authorList>
            <person name="Swenson N.G."/>
            <person name="Wegrzyn J.L."/>
            <person name="Mcevoy S.L."/>
        </authorList>
    </citation>
    <scope>NUCLEOTIDE SEQUENCE</scope>
    <source>
        <strain evidence="2">91603</strain>
        <tissue evidence="2">Leaf</tissue>
    </source>
</reference>
<evidence type="ECO:0000313" key="2">
    <source>
        <dbReference type="EMBL" id="KAI9181361.1"/>
    </source>
</evidence>
<organism evidence="2 3">
    <name type="scientific">Acer negundo</name>
    <name type="common">Box elder</name>
    <dbReference type="NCBI Taxonomy" id="4023"/>
    <lineage>
        <taxon>Eukaryota</taxon>
        <taxon>Viridiplantae</taxon>
        <taxon>Streptophyta</taxon>
        <taxon>Embryophyta</taxon>
        <taxon>Tracheophyta</taxon>
        <taxon>Spermatophyta</taxon>
        <taxon>Magnoliopsida</taxon>
        <taxon>eudicotyledons</taxon>
        <taxon>Gunneridae</taxon>
        <taxon>Pentapetalae</taxon>
        <taxon>rosids</taxon>
        <taxon>malvids</taxon>
        <taxon>Sapindales</taxon>
        <taxon>Sapindaceae</taxon>
        <taxon>Hippocastanoideae</taxon>
        <taxon>Acereae</taxon>
        <taxon>Acer</taxon>
    </lineage>
</organism>
<proteinExistence type="predicted"/>
<accession>A0AAD5IZD2</accession>
<gene>
    <name evidence="2" type="ORF">LWI28_014239</name>
</gene>
<protein>
    <recommendedName>
        <fullName evidence="1">Reverse transcriptase Ty1/copia-type domain-containing protein</fullName>
    </recommendedName>
</protein>
<dbReference type="EMBL" id="JAJSOW010000101">
    <property type="protein sequence ID" value="KAI9181361.1"/>
    <property type="molecule type" value="Genomic_DNA"/>
</dbReference>
<evidence type="ECO:0000313" key="3">
    <source>
        <dbReference type="Proteomes" id="UP001064489"/>
    </source>
</evidence>
<comment type="caution">
    <text evidence="2">The sequence shown here is derived from an EMBL/GenBank/DDBJ whole genome shotgun (WGS) entry which is preliminary data.</text>
</comment>
<dbReference type="InterPro" id="IPR043502">
    <property type="entry name" value="DNA/RNA_pol_sf"/>
</dbReference>
<feature type="domain" description="Reverse transcriptase Ty1/copia-type" evidence="1">
    <location>
        <begin position="111"/>
        <end position="258"/>
    </location>
</feature>
<dbReference type="SUPFAM" id="SSF56672">
    <property type="entry name" value="DNA/RNA polymerases"/>
    <property type="match status" value="1"/>
</dbReference>
<keyword evidence="3" id="KW-1185">Reference proteome</keyword>
<name>A0AAD5IZD2_ACENE</name>
<evidence type="ECO:0000259" key="1">
    <source>
        <dbReference type="Pfam" id="PF07727"/>
    </source>
</evidence>